<dbReference type="HAMAP" id="MF_01401">
    <property type="entry name" value="MsrA"/>
    <property type="match status" value="1"/>
</dbReference>
<comment type="similarity">
    <text evidence="9">Belongs to the MsrB Met sulfoxide reductase family.</text>
</comment>
<dbReference type="PROSITE" id="PS51790">
    <property type="entry name" value="MSRB"/>
    <property type="match status" value="1"/>
</dbReference>
<evidence type="ECO:0000259" key="11">
    <source>
        <dbReference type="PROSITE" id="PS51790"/>
    </source>
</evidence>
<keyword evidence="13" id="KW-1185">Reference proteome</keyword>
<evidence type="ECO:0000256" key="2">
    <source>
        <dbReference type="ARBA" id="ARBA00011017"/>
    </source>
</evidence>
<protein>
    <recommendedName>
        <fullName evidence="9 10">Multifunctional fusion protein</fullName>
    </recommendedName>
    <domain>
        <recommendedName>
            <fullName evidence="10">Peptide methionine sulfoxide reductase MsrA</fullName>
            <shortName evidence="10">Protein-methionine-S-oxide reductase</shortName>
            <ecNumber evidence="10">1.8.4.11</ecNumber>
        </recommendedName>
        <alternativeName>
            <fullName evidence="10">Peptide-methionine (S)-S-oxide reductase</fullName>
            <shortName evidence="10">Peptide Met(O) reductase</shortName>
        </alternativeName>
    </domain>
    <domain>
        <recommendedName>
            <fullName evidence="9">Peptide methionine sulfoxide reductase MsrB</fullName>
            <ecNumber evidence="9">1.8.4.12</ecNumber>
        </recommendedName>
        <alternativeName>
            <fullName evidence="9">Peptide-methionine (R)-S-oxide reductase</fullName>
        </alternativeName>
    </domain>
</protein>
<name>A0ABT9ZY94_9BACI</name>
<evidence type="ECO:0000256" key="5">
    <source>
        <dbReference type="ARBA" id="ARBA00024679"/>
    </source>
</evidence>
<dbReference type="Proteomes" id="UP001230005">
    <property type="component" value="Unassembled WGS sequence"/>
</dbReference>
<dbReference type="SUPFAM" id="SSF51316">
    <property type="entry name" value="Mss4-like"/>
    <property type="match status" value="1"/>
</dbReference>
<evidence type="ECO:0000256" key="6">
    <source>
        <dbReference type="ARBA" id="ARBA00047806"/>
    </source>
</evidence>
<dbReference type="PANTHER" id="PTHR10173">
    <property type="entry name" value="METHIONINE SULFOXIDE REDUCTASE"/>
    <property type="match status" value="1"/>
</dbReference>
<dbReference type="HAMAP" id="MF_01400">
    <property type="entry name" value="MsrB"/>
    <property type="match status" value="1"/>
</dbReference>
<keyword evidence="4" id="KW-0511">Multifunctional enzyme</keyword>
<feature type="active site" description="Nucleophile" evidence="9">
    <location>
        <position position="289"/>
    </location>
</feature>
<proteinExistence type="inferred from homology"/>
<keyword evidence="3 9" id="KW-0560">Oxidoreductase</keyword>
<evidence type="ECO:0000256" key="10">
    <source>
        <dbReference type="HAMAP-Rule" id="MF_01401"/>
    </source>
</evidence>
<dbReference type="InterPro" id="IPR011057">
    <property type="entry name" value="Mss4-like_sf"/>
</dbReference>
<dbReference type="GO" id="GO:0033743">
    <property type="term" value="F:peptide-methionine (R)-S-oxide reductase activity"/>
    <property type="evidence" value="ECO:0007669"/>
    <property type="project" value="UniProtKB-EC"/>
</dbReference>
<evidence type="ECO:0000256" key="9">
    <source>
        <dbReference type="HAMAP-Rule" id="MF_01400"/>
    </source>
</evidence>
<dbReference type="InterPro" id="IPR028427">
    <property type="entry name" value="Met_Sox_Rdtase_MsrB"/>
</dbReference>
<dbReference type="InterPro" id="IPR002569">
    <property type="entry name" value="Met_Sox_Rdtase_MsrA_dom"/>
</dbReference>
<comment type="similarity">
    <text evidence="2">In the N-terminal section; belongs to the MsrA Met sulfoxide reductase family.</text>
</comment>
<reference evidence="12 13" key="1">
    <citation type="submission" date="2023-07" db="EMBL/GenBank/DDBJ databases">
        <title>Genomic Encyclopedia of Type Strains, Phase IV (KMG-IV): sequencing the most valuable type-strain genomes for metagenomic binning, comparative biology and taxonomic classification.</title>
        <authorList>
            <person name="Goeker M."/>
        </authorList>
    </citation>
    <scope>NUCLEOTIDE SEQUENCE [LARGE SCALE GENOMIC DNA]</scope>
    <source>
        <strain evidence="12 13">DSM 9768</strain>
    </source>
</reference>
<evidence type="ECO:0000313" key="13">
    <source>
        <dbReference type="Proteomes" id="UP001230005"/>
    </source>
</evidence>
<dbReference type="SUPFAM" id="SSF55068">
    <property type="entry name" value="Peptide methionine sulfoxide reductase"/>
    <property type="match status" value="1"/>
</dbReference>
<dbReference type="Gene3D" id="2.170.150.20">
    <property type="entry name" value="Peptide methionine sulfoxide reductase"/>
    <property type="match status" value="1"/>
</dbReference>
<dbReference type="NCBIfam" id="TIGR00357">
    <property type="entry name" value="peptide-methionine (R)-S-oxide reductase MsrB"/>
    <property type="match status" value="1"/>
</dbReference>
<comment type="catalytic activity">
    <reaction evidence="7 9">
        <text>L-methionyl-[protein] + [thioredoxin]-disulfide + H2O = L-methionyl-(R)-S-oxide-[protein] + [thioredoxin]-dithiol</text>
        <dbReference type="Rhea" id="RHEA:24164"/>
        <dbReference type="Rhea" id="RHEA-COMP:10698"/>
        <dbReference type="Rhea" id="RHEA-COMP:10700"/>
        <dbReference type="Rhea" id="RHEA-COMP:12313"/>
        <dbReference type="Rhea" id="RHEA-COMP:12314"/>
        <dbReference type="ChEBI" id="CHEBI:15377"/>
        <dbReference type="ChEBI" id="CHEBI:16044"/>
        <dbReference type="ChEBI" id="CHEBI:29950"/>
        <dbReference type="ChEBI" id="CHEBI:45764"/>
        <dbReference type="ChEBI" id="CHEBI:50058"/>
        <dbReference type="EC" id="1.8.4.12"/>
    </reaction>
</comment>
<dbReference type="EMBL" id="JAUSUG010000012">
    <property type="protein sequence ID" value="MDQ0255819.1"/>
    <property type="molecule type" value="Genomic_DNA"/>
</dbReference>
<comment type="catalytic activity">
    <reaction evidence="8 10">
        <text>[thioredoxin]-disulfide + L-methionine + H2O = L-methionine (S)-S-oxide + [thioredoxin]-dithiol</text>
        <dbReference type="Rhea" id="RHEA:19993"/>
        <dbReference type="Rhea" id="RHEA-COMP:10698"/>
        <dbReference type="Rhea" id="RHEA-COMP:10700"/>
        <dbReference type="ChEBI" id="CHEBI:15377"/>
        <dbReference type="ChEBI" id="CHEBI:29950"/>
        <dbReference type="ChEBI" id="CHEBI:50058"/>
        <dbReference type="ChEBI" id="CHEBI:57844"/>
        <dbReference type="ChEBI" id="CHEBI:58772"/>
        <dbReference type="EC" id="1.8.4.11"/>
    </reaction>
</comment>
<dbReference type="EC" id="1.8.4.12" evidence="9"/>
<comment type="caution">
    <text evidence="9">Lacks conserved residue(s) required for the propagation of feature annotation.</text>
</comment>
<feature type="domain" description="MsrB" evidence="11">
    <location>
        <begin position="177"/>
        <end position="300"/>
    </location>
</feature>
<accession>A0ABT9ZY94</accession>
<dbReference type="NCBIfam" id="TIGR00401">
    <property type="entry name" value="msrA"/>
    <property type="match status" value="1"/>
</dbReference>
<comment type="function">
    <text evidence="5 10">Has an important function as a repair enzyme for proteins that have been inactivated by oxidation. Catalyzes the reversible oxidation-reduction of methionine sulfoxide in proteins to methionine.</text>
</comment>
<dbReference type="Pfam" id="PF01641">
    <property type="entry name" value="SelR"/>
    <property type="match status" value="1"/>
</dbReference>
<comment type="catalytic activity">
    <reaction evidence="6 10">
        <text>L-methionyl-[protein] + [thioredoxin]-disulfide + H2O = L-methionyl-(S)-S-oxide-[protein] + [thioredoxin]-dithiol</text>
        <dbReference type="Rhea" id="RHEA:14217"/>
        <dbReference type="Rhea" id="RHEA-COMP:10698"/>
        <dbReference type="Rhea" id="RHEA-COMP:10700"/>
        <dbReference type="Rhea" id="RHEA-COMP:12313"/>
        <dbReference type="Rhea" id="RHEA-COMP:12315"/>
        <dbReference type="ChEBI" id="CHEBI:15377"/>
        <dbReference type="ChEBI" id="CHEBI:16044"/>
        <dbReference type="ChEBI" id="CHEBI:29950"/>
        <dbReference type="ChEBI" id="CHEBI:44120"/>
        <dbReference type="ChEBI" id="CHEBI:50058"/>
        <dbReference type="EC" id="1.8.4.11"/>
    </reaction>
</comment>
<gene>
    <name evidence="10" type="primary">msrA</name>
    <name evidence="9" type="synonym">msrB</name>
    <name evidence="12" type="ORF">J2S74_003201</name>
</gene>
<evidence type="ECO:0000256" key="4">
    <source>
        <dbReference type="ARBA" id="ARBA00023268"/>
    </source>
</evidence>
<sequence length="317" mass="37103">MGRKVKYELATFAGGHFWHMVEPFERKGVLQVMSGYTGGQEVPLNHKEACSGETSHYLGVQITFDPEAITYHELLEIYWRQIDPTDGEGQFTDRGSCYKTAIFYHNHQQKKDAMVTKKALEKIGPFERPLVTEVLPFISFYPAKEFHQYFYKKNEFRYKLHRLRSGRDDFLKKMWVNKELEQKLTPIQYRVTQFGVTEAPYDNEYWNNRREGIYVDVVSGEPLFSSKDQYDAGCGWPSFTKPIKASYVREEMDVSHDKLRTEVRSRKADSHLGHVFEDGPVEKGGLRYCINSAALKFIPMDQLDREGYGKYLHLFKR</sequence>
<organism evidence="12 13">
    <name type="scientific">Evansella vedderi</name>
    <dbReference type="NCBI Taxonomy" id="38282"/>
    <lineage>
        <taxon>Bacteria</taxon>
        <taxon>Bacillati</taxon>
        <taxon>Bacillota</taxon>
        <taxon>Bacilli</taxon>
        <taxon>Bacillales</taxon>
        <taxon>Bacillaceae</taxon>
        <taxon>Evansella</taxon>
    </lineage>
</organism>
<dbReference type="InterPro" id="IPR036509">
    <property type="entry name" value="Met_Sox_Rdtase_MsrA_sf"/>
</dbReference>
<dbReference type="InterPro" id="IPR002579">
    <property type="entry name" value="Met_Sox_Rdtase_MsrB_dom"/>
</dbReference>
<evidence type="ECO:0000256" key="7">
    <source>
        <dbReference type="ARBA" id="ARBA00048488"/>
    </source>
</evidence>
<evidence type="ECO:0000256" key="1">
    <source>
        <dbReference type="ARBA" id="ARBA00008076"/>
    </source>
</evidence>
<evidence type="ECO:0000256" key="8">
    <source>
        <dbReference type="ARBA" id="ARBA00048782"/>
    </source>
</evidence>
<dbReference type="GO" id="GO:0008113">
    <property type="term" value="F:peptide-methionine (S)-S-oxide reductase activity"/>
    <property type="evidence" value="ECO:0007669"/>
    <property type="project" value="UniProtKB-EC"/>
</dbReference>
<comment type="similarity">
    <text evidence="10">Belongs to the MsrA Met sulfoxide reductase family.</text>
</comment>
<comment type="similarity">
    <text evidence="1">In the C-terminal section; belongs to the MsrB Met sulfoxide reductase family.</text>
</comment>
<dbReference type="Pfam" id="PF01625">
    <property type="entry name" value="PMSR"/>
    <property type="match status" value="1"/>
</dbReference>
<dbReference type="PANTHER" id="PTHR10173:SF59">
    <property type="entry name" value="PEPTIDE METHIONINE SULFOXIDE REDUCTASE MSRA_MSRB"/>
    <property type="match status" value="1"/>
</dbReference>
<dbReference type="Gene3D" id="3.30.1060.10">
    <property type="entry name" value="Peptide methionine sulphoxide reductase MsrA"/>
    <property type="match status" value="1"/>
</dbReference>
<comment type="caution">
    <text evidence="12">The sequence shown here is derived from an EMBL/GenBank/DDBJ whole genome shotgun (WGS) entry which is preliminary data.</text>
</comment>
<evidence type="ECO:0000256" key="3">
    <source>
        <dbReference type="ARBA" id="ARBA00023002"/>
    </source>
</evidence>
<evidence type="ECO:0000313" key="12">
    <source>
        <dbReference type="EMBL" id="MDQ0255819.1"/>
    </source>
</evidence>
<dbReference type="RefSeq" id="WP_307326990.1">
    <property type="nucleotide sequence ID" value="NZ_JAUSUG010000012.1"/>
</dbReference>
<dbReference type="EC" id="1.8.4.11" evidence="10"/>